<comment type="caution">
    <text evidence="2">The sequence shown here is derived from an EMBL/GenBank/DDBJ whole genome shotgun (WGS) entry which is preliminary data.</text>
</comment>
<evidence type="ECO:0000256" key="1">
    <source>
        <dbReference type="SAM" id="MobiDB-lite"/>
    </source>
</evidence>
<organism evidence="2 3">
    <name type="scientific">Candidatus Brennerbacteria bacterium RIFOXYD1_FULL_41_16</name>
    <dbReference type="NCBI Taxonomy" id="1797529"/>
    <lineage>
        <taxon>Bacteria</taxon>
        <taxon>Candidatus Brenneribacteriota</taxon>
    </lineage>
</organism>
<feature type="region of interest" description="Disordered" evidence="1">
    <location>
        <begin position="238"/>
        <end position="259"/>
    </location>
</feature>
<accession>A0A1G1XME0</accession>
<gene>
    <name evidence="2" type="ORF">A2570_00270</name>
</gene>
<feature type="compositionally biased region" description="Polar residues" evidence="1">
    <location>
        <begin position="1"/>
        <end position="10"/>
    </location>
</feature>
<feature type="region of interest" description="Disordered" evidence="1">
    <location>
        <begin position="1"/>
        <end position="65"/>
    </location>
</feature>
<reference evidence="2 3" key="1">
    <citation type="journal article" date="2016" name="Nat. Commun.">
        <title>Thousands of microbial genomes shed light on interconnected biogeochemical processes in an aquifer system.</title>
        <authorList>
            <person name="Anantharaman K."/>
            <person name="Brown C.T."/>
            <person name="Hug L.A."/>
            <person name="Sharon I."/>
            <person name="Castelle C.J."/>
            <person name="Probst A.J."/>
            <person name="Thomas B.C."/>
            <person name="Singh A."/>
            <person name="Wilkins M.J."/>
            <person name="Karaoz U."/>
            <person name="Brodie E.L."/>
            <person name="Williams K.H."/>
            <person name="Hubbard S.S."/>
            <person name="Banfield J.F."/>
        </authorList>
    </citation>
    <scope>NUCLEOTIDE SEQUENCE [LARGE SCALE GENOMIC DNA]</scope>
</reference>
<dbReference type="AlphaFoldDB" id="A0A1G1XME0"/>
<sequence length="434" mass="47844">MNKFSPNKSEAASDFLNEQRVAPEDQKDKPYTGLDLARDVYGKNKSGVDEDEKRRAGLKKNLSSSKLAADKAFVNAQQEARKKVQDFLKNLGNKKPEPEIISEPEIKPETVAAVEGAGESVAAPGMIPETVAEKPKFPHDFLQALFEWKASAESCVIQVYKNEDGDVILKLTNSSLAGDNFEEISIEKLSELSRKFITIPSLTNSDKRGRFLKDLSMAIFSTFALNIPKVEFVREIKQDSSAEEKEHPETGAPVVQPGSDMPAWLSSGADDKIVVSDKPIRKPSRVAISSVPANSVIFQDPVPTQVRMAESGMNVPVLKHQQREGLPSHSFFQILSSLNGRSKYYQILVKADGPNTVITIVDRDPDSDNKGKEVSSIKVAEFINLLKIQSLATPVASGEKGAVDFRRVEFERGLISAFRDIGIPEESQPEIVYQ</sequence>
<evidence type="ECO:0000313" key="3">
    <source>
        <dbReference type="Proteomes" id="UP000178570"/>
    </source>
</evidence>
<feature type="compositionally biased region" description="Basic and acidic residues" evidence="1">
    <location>
        <begin position="21"/>
        <end position="55"/>
    </location>
</feature>
<name>A0A1G1XME0_9BACT</name>
<proteinExistence type="predicted"/>
<feature type="compositionally biased region" description="Basic and acidic residues" evidence="1">
    <location>
        <begin position="238"/>
        <end position="249"/>
    </location>
</feature>
<dbReference type="EMBL" id="MHHY01000004">
    <property type="protein sequence ID" value="OGY40836.1"/>
    <property type="molecule type" value="Genomic_DNA"/>
</dbReference>
<evidence type="ECO:0000313" key="2">
    <source>
        <dbReference type="EMBL" id="OGY40836.1"/>
    </source>
</evidence>
<dbReference type="Proteomes" id="UP000178570">
    <property type="component" value="Unassembled WGS sequence"/>
</dbReference>
<protein>
    <submittedName>
        <fullName evidence="2">Uncharacterized protein</fullName>
    </submittedName>
</protein>